<evidence type="ECO:0000256" key="12">
    <source>
        <dbReference type="ARBA" id="ARBA00022840"/>
    </source>
</evidence>
<dbReference type="SUPFAM" id="SSF103575">
    <property type="entry name" value="Plexin repeat"/>
    <property type="match status" value="1"/>
</dbReference>
<accession>A0A914KQ01</accession>
<dbReference type="PROSITE" id="PS52047">
    <property type="entry name" value="I_EGF_2"/>
    <property type="match status" value="3"/>
</dbReference>
<dbReference type="GO" id="GO:0005524">
    <property type="term" value="F:ATP binding"/>
    <property type="evidence" value="ECO:0007669"/>
    <property type="project" value="UniProtKB-KW"/>
</dbReference>
<keyword evidence="4" id="KW-1003">Cell membrane</keyword>
<evidence type="ECO:0000256" key="10">
    <source>
        <dbReference type="ARBA" id="ARBA00022741"/>
    </source>
</evidence>
<evidence type="ECO:0000256" key="19">
    <source>
        <dbReference type="ARBA" id="ARBA00023180"/>
    </source>
</evidence>
<sequence>MGCSILGCRLFLKLFTFLFLLLINCFIILAENGWSQKEQATEGEILPSEPGFPCYSLPHENYTCSGCIQLHDTCAWCMDESFNNLAQYSRCDSAQTLAEHGCAQEYIVDPKSTLRTVRDESFSEEVEDGQPTVQLRPQHVEIVIRPKSRARFFVNFRQPRDYPVDLYYLMDLSYSMKDDKEKLSQLGDLLADRMRSITKNFRLGFGSFIDKKVMPFVDPRKEKQESPCSEGCAPTYGFRHQMKISTNTAKFAKEVDRAQISGNLDAPEGGFDAVMQAITCNDSIGWRERSRKMIVFSTDAGFHFAGDGRLAGIVTPNDGECHLDADGYYTKSTELDYPSIALLHQKIKEKKVNVIFAVTQPNQKLYLQLVDALPDVSTAVGVLANDSSNIVTLIEEEYGRIAEKIIMVDDANPSMGLKLSYRSKCIDGRTLIDTNVCDGVKVGDEVEFEVTLEALHCVPQRDFELHIGPSGMEEVLLLDVHVICDCDCEREIIHNAPECNYHGDLVCGICQCAEGYVGTHCECESGGESAIALEAKCKATNDSLVCSGRGICKCGVCSCFPRANPDEIVSGQFCECDNFNCPRHDRLLCGGHGDCVCGTCQCLPGFTGPACECPISQETCIAPNGKVCGGHGECICGKCHCFTDEDGSRYSGPYCDICPTCPSKCVEYKPCVMCQQWHTGPYNETKCEECPFVVIPVEELPKLNVSDSDSWNECQFVDPTDDCTFYFLYYYDGVDNLTVWVQEHKDCPAPLPVLVVVLIVIAGIVLLGLLLLLLWKLLTVLYDRREFAHFEKDKLNARWELIVCTAPIRWLFLWQHLDLNAYVAFKDTERLIGDAAKNQVAMNPSNTVFDAKRLIGRKFDDPAVQSDMKHWPFKVIKEKAFFPEEVSAMVLTKIKETVEEFLGQR</sequence>
<evidence type="ECO:0000256" key="14">
    <source>
        <dbReference type="ARBA" id="ARBA00022889"/>
    </source>
</evidence>
<dbReference type="Pfam" id="PF07965">
    <property type="entry name" value="Integrin_B_tail"/>
    <property type="match status" value="1"/>
</dbReference>
<evidence type="ECO:0000256" key="9">
    <source>
        <dbReference type="ARBA" id="ARBA00022737"/>
    </source>
</evidence>
<dbReference type="Gene3D" id="3.40.50.410">
    <property type="entry name" value="von Willebrand factor, type A domain"/>
    <property type="match status" value="1"/>
</dbReference>
<dbReference type="PANTHER" id="PTHR10082">
    <property type="entry name" value="INTEGRIN BETA SUBUNIT"/>
    <property type="match status" value="1"/>
</dbReference>
<dbReference type="PROSITE" id="PS00243">
    <property type="entry name" value="I_EGF_1"/>
    <property type="match status" value="2"/>
</dbReference>
<dbReference type="GO" id="GO:0005925">
    <property type="term" value="C:focal adhesion"/>
    <property type="evidence" value="ECO:0007669"/>
    <property type="project" value="TreeGrafter"/>
</dbReference>
<dbReference type="InterPro" id="IPR057243">
    <property type="entry name" value="Integrin_I-EGF_CS"/>
</dbReference>
<dbReference type="SMART" id="SM00187">
    <property type="entry name" value="INB"/>
    <property type="match status" value="1"/>
</dbReference>
<dbReference type="Pfam" id="PF07974">
    <property type="entry name" value="EGF_2"/>
    <property type="match status" value="1"/>
</dbReference>
<keyword evidence="5" id="KW-0245">EGF-like domain</keyword>
<dbReference type="GO" id="GO:0005178">
    <property type="term" value="F:integrin binding"/>
    <property type="evidence" value="ECO:0007669"/>
    <property type="project" value="TreeGrafter"/>
</dbReference>
<reference evidence="25" key="1">
    <citation type="submission" date="2022-11" db="UniProtKB">
        <authorList>
            <consortium name="WormBaseParasite"/>
        </authorList>
    </citation>
    <scope>IDENTIFICATION</scope>
</reference>
<dbReference type="SUPFAM" id="SSF69179">
    <property type="entry name" value="Integrin domains"/>
    <property type="match status" value="1"/>
</dbReference>
<dbReference type="InterPro" id="IPR014836">
    <property type="entry name" value="Integrin_bsu_cyt_dom"/>
</dbReference>
<dbReference type="Gene3D" id="4.10.1240.30">
    <property type="match status" value="1"/>
</dbReference>
<dbReference type="FunFam" id="2.10.25.10:FF:000155">
    <property type="entry name" value="Integrin beta"/>
    <property type="match status" value="1"/>
</dbReference>
<dbReference type="Gene3D" id="2.60.40.1510">
    <property type="entry name" value="ntegrin, alpha v. Chain A, domain 3"/>
    <property type="match status" value="1"/>
</dbReference>
<dbReference type="SUPFAM" id="SSF53300">
    <property type="entry name" value="vWA-like"/>
    <property type="match status" value="1"/>
</dbReference>
<dbReference type="GO" id="GO:0009986">
    <property type="term" value="C:cell surface"/>
    <property type="evidence" value="ECO:0007669"/>
    <property type="project" value="TreeGrafter"/>
</dbReference>
<dbReference type="Pfam" id="PF18372">
    <property type="entry name" value="I-EGF_1"/>
    <property type="match status" value="1"/>
</dbReference>
<dbReference type="GO" id="GO:0008305">
    <property type="term" value="C:integrin complex"/>
    <property type="evidence" value="ECO:0007669"/>
    <property type="project" value="TreeGrafter"/>
</dbReference>
<dbReference type="Gene3D" id="3.30.1680.10">
    <property type="entry name" value="ligand-binding face of the semaphorins, domain 2"/>
    <property type="match status" value="1"/>
</dbReference>
<dbReference type="InterPro" id="IPR032695">
    <property type="entry name" value="Integrin_dom_sf"/>
</dbReference>
<dbReference type="GO" id="GO:0098609">
    <property type="term" value="P:cell-cell adhesion"/>
    <property type="evidence" value="ECO:0007669"/>
    <property type="project" value="TreeGrafter"/>
</dbReference>
<keyword evidence="6 20" id="KW-0812">Transmembrane</keyword>
<organism evidence="24 25">
    <name type="scientific">Meloidogyne incognita</name>
    <name type="common">Southern root-knot nematode worm</name>
    <name type="synonym">Oxyuris incognita</name>
    <dbReference type="NCBI Taxonomy" id="6306"/>
    <lineage>
        <taxon>Eukaryota</taxon>
        <taxon>Metazoa</taxon>
        <taxon>Ecdysozoa</taxon>
        <taxon>Nematoda</taxon>
        <taxon>Chromadorea</taxon>
        <taxon>Rhabditida</taxon>
        <taxon>Tylenchina</taxon>
        <taxon>Tylenchomorpha</taxon>
        <taxon>Tylenchoidea</taxon>
        <taxon>Meloidogynidae</taxon>
        <taxon>Meloidogyninae</taxon>
        <taxon>Meloidogyne</taxon>
        <taxon>Meloidogyne incognita group</taxon>
    </lineage>
</organism>
<evidence type="ECO:0000256" key="18">
    <source>
        <dbReference type="ARBA" id="ARBA00023157"/>
    </source>
</evidence>
<dbReference type="Pfam" id="PF17205">
    <property type="entry name" value="PSI_integrin"/>
    <property type="match status" value="1"/>
</dbReference>
<dbReference type="Pfam" id="PF00012">
    <property type="entry name" value="HSP70"/>
    <property type="match status" value="1"/>
</dbReference>
<feature type="transmembrane region" description="Helical" evidence="21">
    <location>
        <begin position="12"/>
        <end position="30"/>
    </location>
</feature>
<dbReference type="FunFam" id="3.30.30.30:FF:000001">
    <property type="entry name" value="heat shock 70 kDa protein-like"/>
    <property type="match status" value="1"/>
</dbReference>
<dbReference type="InterPro" id="IPR057073">
    <property type="entry name" value="EGF_integrin_2"/>
</dbReference>
<evidence type="ECO:0000256" key="2">
    <source>
        <dbReference type="ARBA" id="ARBA00007381"/>
    </source>
</evidence>
<evidence type="ECO:0000256" key="3">
    <source>
        <dbReference type="ARBA" id="ARBA00007449"/>
    </source>
</evidence>
<evidence type="ECO:0000256" key="6">
    <source>
        <dbReference type="ARBA" id="ARBA00022692"/>
    </source>
</evidence>
<name>A0A914KQ01_MELIC</name>
<dbReference type="AlphaFoldDB" id="A0A914KQ01"/>
<evidence type="ECO:0000256" key="11">
    <source>
        <dbReference type="ARBA" id="ARBA00022837"/>
    </source>
</evidence>
<dbReference type="Pfam" id="PF08725">
    <property type="entry name" value="Integrin_b_cyt"/>
    <property type="match status" value="1"/>
</dbReference>
<keyword evidence="16 20" id="KW-0401">Integrin</keyword>
<keyword evidence="14 20" id="KW-0130">Cell adhesion</keyword>
<dbReference type="GO" id="GO:0033627">
    <property type="term" value="P:cell adhesion mediated by integrin"/>
    <property type="evidence" value="ECO:0007669"/>
    <property type="project" value="TreeGrafter"/>
</dbReference>
<dbReference type="GO" id="GO:0051094">
    <property type="term" value="P:positive regulation of developmental process"/>
    <property type="evidence" value="ECO:0007669"/>
    <property type="project" value="UniProtKB-ARBA"/>
</dbReference>
<evidence type="ECO:0000256" key="4">
    <source>
        <dbReference type="ARBA" id="ARBA00022475"/>
    </source>
</evidence>
<evidence type="ECO:0000259" key="22">
    <source>
        <dbReference type="SMART" id="SM00187"/>
    </source>
</evidence>
<evidence type="ECO:0000259" key="23">
    <source>
        <dbReference type="SMART" id="SM01242"/>
    </source>
</evidence>
<evidence type="ECO:0000256" key="16">
    <source>
        <dbReference type="ARBA" id="ARBA00023037"/>
    </source>
</evidence>
<dbReference type="GO" id="GO:0007160">
    <property type="term" value="P:cell-matrix adhesion"/>
    <property type="evidence" value="ECO:0007669"/>
    <property type="project" value="TreeGrafter"/>
</dbReference>
<keyword evidence="10" id="KW-0547">Nucleotide-binding</keyword>
<dbReference type="FunFam" id="2.10.25.10:FF:000304">
    <property type="entry name" value="Integrin beta"/>
    <property type="match status" value="1"/>
</dbReference>
<keyword evidence="15 21" id="KW-1133">Transmembrane helix</keyword>
<evidence type="ECO:0000256" key="15">
    <source>
        <dbReference type="ARBA" id="ARBA00022989"/>
    </source>
</evidence>
<dbReference type="GO" id="GO:0016477">
    <property type="term" value="P:cell migration"/>
    <property type="evidence" value="ECO:0007669"/>
    <property type="project" value="TreeGrafter"/>
</dbReference>
<dbReference type="SUPFAM" id="SSF53067">
    <property type="entry name" value="Actin-like ATPase domain"/>
    <property type="match status" value="1"/>
</dbReference>
<evidence type="ECO:0000256" key="13">
    <source>
        <dbReference type="ARBA" id="ARBA00022842"/>
    </source>
</evidence>
<dbReference type="SMART" id="SM01242">
    <property type="entry name" value="Integrin_B_tail"/>
    <property type="match status" value="1"/>
</dbReference>
<dbReference type="Gene3D" id="2.10.25.10">
    <property type="entry name" value="Laminin"/>
    <property type="match status" value="4"/>
</dbReference>
<keyword evidence="17 21" id="KW-0472">Membrane</keyword>
<dbReference type="GO" id="GO:0007229">
    <property type="term" value="P:integrin-mediated signaling pathway"/>
    <property type="evidence" value="ECO:0007669"/>
    <property type="project" value="UniProtKB-KW"/>
</dbReference>
<dbReference type="PRINTS" id="PR01186">
    <property type="entry name" value="INTEGRINB"/>
</dbReference>
<dbReference type="SUPFAM" id="SSF57196">
    <property type="entry name" value="EGF/Laminin"/>
    <property type="match status" value="2"/>
</dbReference>
<keyword evidence="8" id="KW-0732">Signal</keyword>
<feature type="domain" description="Integrin beta subunit tail" evidence="23">
    <location>
        <begin position="665"/>
        <end position="752"/>
    </location>
</feature>
<dbReference type="Gene3D" id="3.30.30.30">
    <property type="match status" value="1"/>
</dbReference>
<evidence type="ECO:0000256" key="7">
    <source>
        <dbReference type="ARBA" id="ARBA00022723"/>
    </source>
</evidence>
<evidence type="ECO:0000256" key="8">
    <source>
        <dbReference type="ARBA" id="ARBA00022729"/>
    </source>
</evidence>
<keyword evidence="24" id="KW-1185">Reference proteome</keyword>
<keyword evidence="7" id="KW-0479">Metal-binding</keyword>
<evidence type="ECO:0000256" key="21">
    <source>
        <dbReference type="SAM" id="Phobius"/>
    </source>
</evidence>
<evidence type="ECO:0000256" key="17">
    <source>
        <dbReference type="ARBA" id="ARBA00023136"/>
    </source>
</evidence>
<comment type="subcellular location">
    <subcellularLocation>
        <location evidence="1 20">Cell membrane</location>
        <topology evidence="1 20">Single-pass type I membrane protein</topology>
    </subcellularLocation>
</comment>
<dbReference type="FunFam" id="2.10.25.10:FF:000098">
    <property type="entry name" value="Integrin beta"/>
    <property type="match status" value="1"/>
</dbReference>
<dbReference type="InterPro" id="IPR033760">
    <property type="entry name" value="Integrin_beta_N"/>
</dbReference>
<dbReference type="Gene3D" id="3.30.420.40">
    <property type="match status" value="1"/>
</dbReference>
<dbReference type="InterPro" id="IPR002369">
    <property type="entry name" value="Integrin_bsu_VWA"/>
</dbReference>
<dbReference type="InterPro" id="IPR012896">
    <property type="entry name" value="Integrin_bsu_tail"/>
</dbReference>
<dbReference type="InterPro" id="IPR036349">
    <property type="entry name" value="Integrin_bsu_tail_dom_sf"/>
</dbReference>
<dbReference type="Pfam" id="PF23105">
    <property type="entry name" value="EGF_integrin"/>
    <property type="match status" value="2"/>
</dbReference>
<dbReference type="Proteomes" id="UP000887563">
    <property type="component" value="Unplaced"/>
</dbReference>
<dbReference type="GO" id="GO:0030334">
    <property type="term" value="P:regulation of cell migration"/>
    <property type="evidence" value="ECO:0007669"/>
    <property type="project" value="UniProtKB-ARBA"/>
</dbReference>
<dbReference type="GO" id="GO:0046872">
    <property type="term" value="F:metal ion binding"/>
    <property type="evidence" value="ECO:0007669"/>
    <property type="project" value="UniProtKB-KW"/>
</dbReference>
<keyword evidence="11" id="KW-0106">Calcium</keyword>
<dbReference type="InterPro" id="IPR013111">
    <property type="entry name" value="EGF_extracell"/>
</dbReference>
<dbReference type="SUPFAM" id="SSF69687">
    <property type="entry name" value="Integrin beta tail domain"/>
    <property type="match status" value="1"/>
</dbReference>
<keyword evidence="12" id="KW-0067">ATP-binding</keyword>
<dbReference type="GO" id="GO:0006950">
    <property type="term" value="P:response to stress"/>
    <property type="evidence" value="ECO:0007669"/>
    <property type="project" value="UniProtKB-ARBA"/>
</dbReference>
<protein>
    <recommendedName>
        <fullName evidence="20">Integrin beta</fullName>
    </recommendedName>
</protein>
<dbReference type="InterPro" id="IPR013126">
    <property type="entry name" value="Hsp_70_fam"/>
</dbReference>
<dbReference type="InterPro" id="IPR015812">
    <property type="entry name" value="Integrin_bsu"/>
</dbReference>
<keyword evidence="18" id="KW-1015">Disulfide bond</keyword>
<dbReference type="InterPro" id="IPR040622">
    <property type="entry name" value="EGF_integrin_1"/>
</dbReference>
<evidence type="ECO:0000256" key="5">
    <source>
        <dbReference type="ARBA" id="ARBA00022536"/>
    </source>
</evidence>
<dbReference type="GO" id="GO:0140662">
    <property type="term" value="F:ATP-dependent protein folding chaperone"/>
    <property type="evidence" value="ECO:0007669"/>
    <property type="project" value="InterPro"/>
</dbReference>
<keyword evidence="19" id="KW-0325">Glycoprotein</keyword>
<dbReference type="PANTHER" id="PTHR10082:SF60">
    <property type="entry name" value="INTEGRIN BETA-PS"/>
    <property type="match status" value="1"/>
</dbReference>
<dbReference type="Pfam" id="PF00362">
    <property type="entry name" value="Integrin_beta"/>
    <property type="match status" value="1"/>
</dbReference>
<dbReference type="WBParaSite" id="Minc3s00070g03518">
    <property type="protein sequence ID" value="Minc3s00070g03518"/>
    <property type="gene ID" value="Minc3s00070g03518"/>
</dbReference>
<comment type="similarity">
    <text evidence="3 20">Belongs to the integrin beta chain family.</text>
</comment>
<evidence type="ECO:0000256" key="1">
    <source>
        <dbReference type="ARBA" id="ARBA00004251"/>
    </source>
</evidence>
<feature type="domain" description="Integrin beta subunit VWA" evidence="22">
    <location>
        <begin position="63"/>
        <end position="486"/>
    </location>
</feature>
<evidence type="ECO:0000313" key="24">
    <source>
        <dbReference type="Proteomes" id="UP000887563"/>
    </source>
</evidence>
<comment type="similarity">
    <text evidence="2">Belongs to the heat shock protein 70 family.</text>
</comment>
<evidence type="ECO:0000313" key="25">
    <source>
        <dbReference type="WBParaSite" id="Minc3s00070g03518"/>
    </source>
</evidence>
<dbReference type="Gene3D" id="1.20.5.100">
    <property type="entry name" value="Cytochrome c1, transmembrane anchor, C-terminal"/>
    <property type="match status" value="1"/>
</dbReference>
<keyword evidence="13" id="KW-0460">Magnesium</keyword>
<evidence type="ECO:0000256" key="20">
    <source>
        <dbReference type="RuleBase" id="RU000633"/>
    </source>
</evidence>
<feature type="transmembrane region" description="Helical" evidence="21">
    <location>
        <begin position="751"/>
        <end position="775"/>
    </location>
</feature>
<dbReference type="InterPro" id="IPR036465">
    <property type="entry name" value="vWFA_dom_sf"/>
</dbReference>
<dbReference type="InterPro" id="IPR043129">
    <property type="entry name" value="ATPase_NBD"/>
</dbReference>
<proteinExistence type="inferred from homology"/>
<dbReference type="FunFam" id="3.40.50.410:FF:000002">
    <property type="entry name" value="Integrin beta"/>
    <property type="match status" value="1"/>
</dbReference>
<keyword evidence="9" id="KW-0677">Repeat</keyword>